<dbReference type="GO" id="GO:0003676">
    <property type="term" value="F:nucleic acid binding"/>
    <property type="evidence" value="ECO:0007669"/>
    <property type="project" value="InterPro"/>
</dbReference>
<dbReference type="InterPro" id="IPR002591">
    <property type="entry name" value="Phosphodiest/P_Trfase"/>
</dbReference>
<dbReference type="GO" id="GO:0009143">
    <property type="term" value="P:nucleoside triphosphate catabolic process"/>
    <property type="evidence" value="ECO:0007669"/>
    <property type="project" value="TreeGrafter"/>
</dbReference>
<dbReference type="InterPro" id="IPR044925">
    <property type="entry name" value="His-Me_finger_sf"/>
</dbReference>
<keyword evidence="4" id="KW-0378">Hydrolase</keyword>
<dbReference type="CDD" id="cd16018">
    <property type="entry name" value="Enpp"/>
    <property type="match status" value="1"/>
</dbReference>
<dbReference type="InterPro" id="IPR001604">
    <property type="entry name" value="Endo_G_ENPP1-like_dom"/>
</dbReference>
<protein>
    <submittedName>
        <fullName evidence="8">Ectonucleotide pyrophosphatase/phosphodiesterase 3</fullName>
    </submittedName>
</protein>
<dbReference type="SUPFAM" id="SSF53649">
    <property type="entry name" value="Alkaline phosphatase-like"/>
    <property type="match status" value="1"/>
</dbReference>
<feature type="domain" description="SMB" evidence="7">
    <location>
        <begin position="1"/>
        <end position="29"/>
    </location>
</feature>
<evidence type="ECO:0000256" key="3">
    <source>
        <dbReference type="ARBA" id="ARBA00022723"/>
    </source>
</evidence>
<dbReference type="CDD" id="cd00091">
    <property type="entry name" value="NUC"/>
    <property type="match status" value="1"/>
</dbReference>
<keyword evidence="9" id="KW-1185">Reference proteome</keyword>
<evidence type="ECO:0000256" key="2">
    <source>
        <dbReference type="ARBA" id="ARBA00022525"/>
    </source>
</evidence>
<keyword evidence="6" id="KW-0325">Glycoprotein</keyword>
<evidence type="ECO:0000313" key="9">
    <source>
        <dbReference type="Proteomes" id="UP000694408"/>
    </source>
</evidence>
<evidence type="ECO:0000256" key="6">
    <source>
        <dbReference type="ARBA" id="ARBA00023180"/>
    </source>
</evidence>
<dbReference type="GO" id="GO:0046872">
    <property type="term" value="F:metal ion binding"/>
    <property type="evidence" value="ECO:0007669"/>
    <property type="project" value="UniProtKB-KW"/>
</dbReference>
<dbReference type="Gene3D" id="3.40.720.10">
    <property type="entry name" value="Alkaline Phosphatase, subunit A"/>
    <property type="match status" value="1"/>
</dbReference>
<keyword evidence="3" id="KW-0479">Metal-binding</keyword>
<dbReference type="Gene3D" id="3.40.570.10">
    <property type="entry name" value="Extracellular Endonuclease, subunit A"/>
    <property type="match status" value="1"/>
</dbReference>
<evidence type="ECO:0000259" key="7">
    <source>
        <dbReference type="PROSITE" id="PS50958"/>
    </source>
</evidence>
<evidence type="ECO:0000256" key="4">
    <source>
        <dbReference type="ARBA" id="ARBA00022801"/>
    </source>
</evidence>
<comment type="subcellular location">
    <subcellularLocation>
        <location evidence="1">Secreted</location>
    </subcellularLocation>
</comment>
<dbReference type="SUPFAM" id="SSF54060">
    <property type="entry name" value="His-Me finger endonucleases"/>
    <property type="match status" value="1"/>
</dbReference>
<dbReference type="InterPro" id="IPR036024">
    <property type="entry name" value="Somatomedin_B-like_dom_sf"/>
</dbReference>
<dbReference type="PROSITE" id="PS00524">
    <property type="entry name" value="SMB_1"/>
    <property type="match status" value="1"/>
</dbReference>
<dbReference type="PANTHER" id="PTHR10151:SF107">
    <property type="entry name" value="ECTONUCLEOTIDE PYROPHOSPHATASE_PHOSPHODIESTERASE FAMILY MEMBER 3"/>
    <property type="match status" value="1"/>
</dbReference>
<dbReference type="PROSITE" id="PS50958">
    <property type="entry name" value="SMB_2"/>
    <property type="match status" value="1"/>
</dbReference>
<dbReference type="InterPro" id="IPR044929">
    <property type="entry name" value="DNA/RNA_non-sp_Endonuclease_sf"/>
</dbReference>
<dbReference type="InterPro" id="IPR020821">
    <property type="entry name" value="ENPP1-3/EXOG-like_nuc-like"/>
</dbReference>
<accession>A0A8C5JN64</accession>
<dbReference type="AlphaFoldDB" id="A0A8C5JN64"/>
<reference evidence="8" key="1">
    <citation type="submission" date="2025-08" db="UniProtKB">
        <authorList>
            <consortium name="Ensembl"/>
        </authorList>
    </citation>
    <scope>IDENTIFICATION</scope>
</reference>
<dbReference type="GO" id="GO:0047429">
    <property type="term" value="F:nucleoside triphosphate diphosphatase activity"/>
    <property type="evidence" value="ECO:0007669"/>
    <property type="project" value="TreeGrafter"/>
</dbReference>
<organism evidence="8 9">
    <name type="scientific">Junco hyemalis</name>
    <name type="common">Dark-eyed junco</name>
    <dbReference type="NCBI Taxonomy" id="40217"/>
    <lineage>
        <taxon>Eukaryota</taxon>
        <taxon>Metazoa</taxon>
        <taxon>Chordata</taxon>
        <taxon>Craniata</taxon>
        <taxon>Vertebrata</taxon>
        <taxon>Euteleostomi</taxon>
        <taxon>Archelosauria</taxon>
        <taxon>Archosauria</taxon>
        <taxon>Dinosauria</taxon>
        <taxon>Saurischia</taxon>
        <taxon>Theropoda</taxon>
        <taxon>Coelurosauria</taxon>
        <taxon>Aves</taxon>
        <taxon>Neognathae</taxon>
        <taxon>Neoaves</taxon>
        <taxon>Telluraves</taxon>
        <taxon>Australaves</taxon>
        <taxon>Passeriformes</taxon>
        <taxon>Passerellidae</taxon>
        <taxon>Junco</taxon>
    </lineage>
</organism>
<dbReference type="SMART" id="SM00477">
    <property type="entry name" value="NUC"/>
    <property type="match status" value="1"/>
</dbReference>
<dbReference type="Gene3D" id="4.10.410.20">
    <property type="match status" value="1"/>
</dbReference>
<name>A0A8C5JN64_JUNHY</name>
<dbReference type="FunFam" id="3.40.720.10:FF:000010">
    <property type="entry name" value="Ectonucleotide pyrophosphatase/phosphodiesterase family member 1"/>
    <property type="match status" value="1"/>
</dbReference>
<dbReference type="Pfam" id="PF01663">
    <property type="entry name" value="Phosphodiest"/>
    <property type="match status" value="1"/>
</dbReference>
<dbReference type="Proteomes" id="UP000694408">
    <property type="component" value="Unplaced"/>
</dbReference>
<evidence type="ECO:0000256" key="5">
    <source>
        <dbReference type="ARBA" id="ARBA00023157"/>
    </source>
</evidence>
<dbReference type="PANTHER" id="PTHR10151">
    <property type="entry name" value="ECTONUCLEOTIDE PYROPHOSPHATASE/PHOSPHODIESTERASE"/>
    <property type="match status" value="1"/>
</dbReference>
<proteinExistence type="predicted"/>
<dbReference type="InterPro" id="IPR001212">
    <property type="entry name" value="Somatomedin_B_dom"/>
</dbReference>
<evidence type="ECO:0000313" key="8">
    <source>
        <dbReference type="Ensembl" id="ENSJHYP00000020546.1"/>
    </source>
</evidence>
<reference evidence="8" key="2">
    <citation type="submission" date="2025-09" db="UniProtKB">
        <authorList>
            <consortium name="Ensembl"/>
        </authorList>
    </citation>
    <scope>IDENTIFICATION</scope>
</reference>
<dbReference type="GO" id="GO:0005576">
    <property type="term" value="C:extracellular region"/>
    <property type="evidence" value="ECO:0007669"/>
    <property type="project" value="UniProtKB-SubCell"/>
</dbReference>
<dbReference type="InterPro" id="IPR017850">
    <property type="entry name" value="Alkaline_phosphatase_core_sf"/>
</dbReference>
<sequence>GSYCSCSDDCLQKKDCCVNYYSICKGETSWVEEPCESVETPQCPDGFTLPPLILFSMDGFRAEYLDTWSSLLPNMEKLKTCGTHSKYMRAVYPTKTFPNHYTIVTGLYPESHGIIDNNMYDVDLNAHFSLSGEEKFKPAWWKGQPVWLTAMSQNLKAGTFFWPGSDVPIGGKYPTLYTIYNGSVPYEERISGILKWLDNAQSERPDIYTLYIEQPDSSGHSFGPVSAGVIKALQLADKAVGMLMDGLKQRNLHKCVNLIVLADHGMEKTYCKKLEYMTNYFKEVDFYLYAGPAARIRAKDVPKDYFTFDSEGIIKNLTCRRSPQHFKPYLTPDLPKRFHYANNIRIDKVHLLVDRQWLAVSYTSCDGGNHGYNNEFKSMEAIFLAYGPSFKEKTEVDAFENIEVYNLMCDLLRIAPAENNGTHGSLNHLLKKPFYNPSHPEEVSSPFSCPVSSLFPTDELGCNCTQVNRDYNSSALEQYDALLTSNIVPMYKAFKDIWDYFHNVLLQKYARERNGVNVISGPVFDYNYDGHFDSPDEIKQYVNNTKIPVPTHYYVVLTSCNNTSNTPLNCSGSLDALSFIIPHRPDNSESCAENKTLSEWVEERVQAHSARVRDVELLSGLDFYQERNESVSEILRLKTFLPIFETESI</sequence>
<dbReference type="SMART" id="SM00892">
    <property type="entry name" value="Endonuclease_NS"/>
    <property type="match status" value="1"/>
</dbReference>
<dbReference type="Pfam" id="PF01223">
    <property type="entry name" value="Endonuclease_NS"/>
    <property type="match status" value="1"/>
</dbReference>
<evidence type="ECO:0000256" key="1">
    <source>
        <dbReference type="ARBA" id="ARBA00004613"/>
    </source>
</evidence>
<dbReference type="SUPFAM" id="SSF90188">
    <property type="entry name" value="Somatomedin B domain"/>
    <property type="match status" value="1"/>
</dbReference>
<dbReference type="Ensembl" id="ENSJHYT00000024785.1">
    <property type="protein sequence ID" value="ENSJHYP00000020546.1"/>
    <property type="gene ID" value="ENSJHYG00000014890.1"/>
</dbReference>
<keyword evidence="2" id="KW-0964">Secreted</keyword>
<keyword evidence="5" id="KW-1015">Disulfide bond</keyword>